<feature type="compositionally biased region" description="Polar residues" evidence="12">
    <location>
        <begin position="562"/>
        <end position="571"/>
    </location>
</feature>
<dbReference type="CDD" id="cd03113">
    <property type="entry name" value="CTPS_N"/>
    <property type="match status" value="1"/>
</dbReference>
<dbReference type="EMBL" id="BLAY01000147">
    <property type="protein sequence ID" value="GET42074.1"/>
    <property type="molecule type" value="Genomic_DNA"/>
</dbReference>
<dbReference type="Pfam" id="PF06418">
    <property type="entry name" value="CTP_synth_N"/>
    <property type="match status" value="1"/>
</dbReference>
<dbReference type="GO" id="GO:0005524">
    <property type="term" value="F:ATP binding"/>
    <property type="evidence" value="ECO:0007669"/>
    <property type="project" value="UniProtKB-KW"/>
</dbReference>
<dbReference type="FunFam" id="3.40.50.300:FF:000009">
    <property type="entry name" value="CTP synthase"/>
    <property type="match status" value="1"/>
</dbReference>
<dbReference type="GO" id="GO:0044210">
    <property type="term" value="P:'de novo' CTP biosynthetic process"/>
    <property type="evidence" value="ECO:0007669"/>
    <property type="project" value="UniProtKB-UniRule"/>
</dbReference>
<dbReference type="NCBIfam" id="NF003792">
    <property type="entry name" value="PRK05380.1"/>
    <property type="match status" value="1"/>
</dbReference>
<keyword evidence="4 11" id="KW-0479">Metal-binding</keyword>
<evidence type="ECO:0000256" key="11">
    <source>
        <dbReference type="HAMAP-Rule" id="MF_01227"/>
    </source>
</evidence>
<organism evidence="15 16">
    <name type="scientific">Microseira wollei NIES-4236</name>
    <dbReference type="NCBI Taxonomy" id="2530354"/>
    <lineage>
        <taxon>Bacteria</taxon>
        <taxon>Bacillati</taxon>
        <taxon>Cyanobacteriota</taxon>
        <taxon>Cyanophyceae</taxon>
        <taxon>Oscillatoriophycideae</taxon>
        <taxon>Aerosakkonematales</taxon>
        <taxon>Aerosakkonemataceae</taxon>
        <taxon>Microseira</taxon>
    </lineage>
</organism>
<evidence type="ECO:0000256" key="10">
    <source>
        <dbReference type="ARBA" id="ARBA00047781"/>
    </source>
</evidence>
<dbReference type="InterPro" id="IPR017926">
    <property type="entry name" value="GATASE"/>
</dbReference>
<sequence length="592" mass="65965">MWQNERGGIGIESTFKHSMTKFVFVTGGVVSSIGKGIVASSLGRLLKSRDYSVSILKLDPYINVDPGTMSPFQHGEVFVTEDGAETDLDLGHYERFTDTSMSRLNSVTTGSIYQAVINKERRGDYQGGTVQVIPHITNEIKERIRRVAKNTNPDVVITEIGGTVGDIESLPFLEAIRQFRKDVGRQNVLYMHVTLVPWIQSAGEMKTKPTQHSVKELRSIGIQPEILVCRSDRPLSPGLKQKLSEFCDVPVEQVINACDANTIYEVPLMMEREGLAHQALDLLQLEQRQPDLKQWQTLVDRLYRPTNRIEIAIVGKYVRLSDAYLSVVEALRHASIALGGELNLRWVNSEDIEVNGAERYLEGVQGLVVPGGFGIRGVDGKIAAVKYARDRQLPFLGLCLGMQCCVIEWARNVAGLKDANSAEFAPDTPNPVINLLPEQHDVVELGGTMRLGLYPCRLASNTLASRLYQREVVYERHRHRYEFNNAYRNLFLESGYEISGTSPDGRLVEIIELPNHPFFIATQFHPEFQSRPSNPHPLFKGFISAALAKVDQRPNGKGNEEVVSTDSTSAPDVSGEKIEIIDGNPNSTLKAR</sequence>
<dbReference type="EC" id="6.3.4.2" evidence="11"/>
<keyword evidence="8 11" id="KW-0315">Glutamine amidotransferase</keyword>
<evidence type="ECO:0000256" key="2">
    <source>
        <dbReference type="ARBA" id="ARBA00007533"/>
    </source>
</evidence>
<comment type="caution">
    <text evidence="15">The sequence shown here is derived from an EMBL/GenBank/DDBJ whole genome shotgun (WGS) entry which is preliminary data.</text>
</comment>
<dbReference type="InterPro" id="IPR027417">
    <property type="entry name" value="P-loop_NTPase"/>
</dbReference>
<dbReference type="PANTHER" id="PTHR11550">
    <property type="entry name" value="CTP SYNTHASE"/>
    <property type="match status" value="1"/>
</dbReference>
<dbReference type="GO" id="GO:0097268">
    <property type="term" value="C:cytoophidium"/>
    <property type="evidence" value="ECO:0007669"/>
    <property type="project" value="UniProtKB-ARBA"/>
</dbReference>
<dbReference type="Gene3D" id="3.40.50.880">
    <property type="match status" value="1"/>
</dbReference>
<feature type="binding site" evidence="11">
    <location>
        <position position="372"/>
    </location>
    <ligand>
        <name>L-glutamine</name>
        <dbReference type="ChEBI" id="CHEBI:58359"/>
    </ligand>
</feature>
<evidence type="ECO:0000259" key="14">
    <source>
        <dbReference type="Pfam" id="PF06418"/>
    </source>
</evidence>
<comment type="function">
    <text evidence="11">Catalyzes the ATP-dependent amination of UTP to CTP with either L-glutamine or ammonia as the source of nitrogen. Regulates intracellular CTP levels through interactions with the four ribonucleotide triphosphates.</text>
</comment>
<evidence type="ECO:0000313" key="15">
    <source>
        <dbReference type="EMBL" id="GET42074.1"/>
    </source>
</evidence>
<dbReference type="InterPro" id="IPR033828">
    <property type="entry name" value="GATase1_CTP_Synthase"/>
</dbReference>
<dbReference type="Gene3D" id="3.40.50.300">
    <property type="entry name" value="P-loop containing nucleotide triphosphate hydrolases"/>
    <property type="match status" value="1"/>
</dbReference>
<evidence type="ECO:0000256" key="5">
    <source>
        <dbReference type="ARBA" id="ARBA00022741"/>
    </source>
</evidence>
<evidence type="ECO:0000256" key="9">
    <source>
        <dbReference type="ARBA" id="ARBA00022975"/>
    </source>
</evidence>
<feature type="active site" description="Nucleophile; for glutamine hydrolysis" evidence="11">
    <location>
        <position position="399"/>
    </location>
</feature>
<comment type="catalytic activity">
    <reaction evidence="11">
        <text>UTP + NH4(+) + ATP = CTP + ADP + phosphate + 2 H(+)</text>
        <dbReference type="Rhea" id="RHEA:16597"/>
        <dbReference type="ChEBI" id="CHEBI:15378"/>
        <dbReference type="ChEBI" id="CHEBI:28938"/>
        <dbReference type="ChEBI" id="CHEBI:30616"/>
        <dbReference type="ChEBI" id="CHEBI:37563"/>
        <dbReference type="ChEBI" id="CHEBI:43474"/>
        <dbReference type="ChEBI" id="CHEBI:46398"/>
        <dbReference type="ChEBI" id="CHEBI:456216"/>
    </reaction>
</comment>
<feature type="binding site" evidence="11">
    <location>
        <position position="159"/>
    </location>
    <ligand>
        <name>Mg(2+)</name>
        <dbReference type="ChEBI" id="CHEBI:18420"/>
    </ligand>
</feature>
<evidence type="ECO:0000256" key="7">
    <source>
        <dbReference type="ARBA" id="ARBA00022842"/>
    </source>
</evidence>
<reference evidence="15" key="1">
    <citation type="submission" date="2019-10" db="EMBL/GenBank/DDBJ databases">
        <title>Draft genome sequece of Microseira wollei NIES-4236.</title>
        <authorList>
            <person name="Yamaguchi H."/>
            <person name="Suzuki S."/>
            <person name="Kawachi M."/>
        </authorList>
    </citation>
    <scope>NUCLEOTIDE SEQUENCE</scope>
    <source>
        <strain evidence="15">NIES-4236</strain>
    </source>
</reference>
<feature type="domain" description="Glutamine amidotransferase" evidence="13">
    <location>
        <begin position="320"/>
        <end position="544"/>
    </location>
</feature>
<keyword evidence="6 11" id="KW-0067">ATP-binding</keyword>
<dbReference type="FunFam" id="3.40.50.880:FF:000002">
    <property type="entry name" value="CTP synthase"/>
    <property type="match status" value="1"/>
</dbReference>
<dbReference type="InterPro" id="IPR004468">
    <property type="entry name" value="CTP_synthase"/>
</dbReference>
<dbReference type="PROSITE" id="PS51273">
    <property type="entry name" value="GATASE_TYPE_1"/>
    <property type="match status" value="1"/>
</dbReference>
<comment type="subunit">
    <text evidence="11">Homotetramer.</text>
</comment>
<dbReference type="InterPro" id="IPR017456">
    <property type="entry name" value="CTP_synthase_N"/>
</dbReference>
<evidence type="ECO:0000256" key="1">
    <source>
        <dbReference type="ARBA" id="ARBA00005171"/>
    </source>
</evidence>
<evidence type="ECO:0000313" key="16">
    <source>
        <dbReference type="Proteomes" id="UP001050975"/>
    </source>
</evidence>
<feature type="region of interest" description="Amidoligase domain" evidence="11">
    <location>
        <begin position="1"/>
        <end position="285"/>
    </location>
</feature>
<comment type="pathway">
    <text evidence="1 11">Pyrimidine metabolism; CTP biosynthesis via de novo pathway; CTP from UDP: step 2/2.</text>
</comment>
<feature type="binding site" evidence="11">
    <location>
        <begin position="166"/>
        <end position="168"/>
    </location>
    <ligand>
        <name>CTP</name>
        <dbReference type="ChEBI" id="CHEBI:37563"/>
        <note>allosteric inhibitor</note>
    </ligand>
</feature>
<feature type="binding site" evidence="11">
    <location>
        <position position="31"/>
    </location>
    <ligand>
        <name>CTP</name>
        <dbReference type="ChEBI" id="CHEBI:37563"/>
        <note>allosteric inhibitor</note>
    </ligand>
</feature>
<protein>
    <recommendedName>
        <fullName evidence="11">CTP synthase</fullName>
        <ecNumber evidence="11">6.3.4.2</ecNumber>
    </recommendedName>
    <alternativeName>
        <fullName evidence="11">Cytidine 5'-triphosphate synthase</fullName>
    </alternativeName>
    <alternativeName>
        <fullName evidence="11">Cytidine triphosphate synthetase</fullName>
        <shortName evidence="11">CTP synthetase</shortName>
        <shortName evidence="11">CTPS</shortName>
    </alternativeName>
    <alternativeName>
        <fullName evidence="11">UTP--ammonia ligase</fullName>
    </alternativeName>
</protein>
<comment type="similarity">
    <text evidence="2 11">Belongs to the CTP synthase family.</text>
</comment>
<evidence type="ECO:0000256" key="6">
    <source>
        <dbReference type="ARBA" id="ARBA00022840"/>
    </source>
</evidence>
<feature type="binding site" evidence="11">
    <location>
        <position position="242"/>
    </location>
    <ligand>
        <name>UTP</name>
        <dbReference type="ChEBI" id="CHEBI:46398"/>
    </ligand>
</feature>
<dbReference type="GO" id="GO:0003883">
    <property type="term" value="F:CTP synthase activity"/>
    <property type="evidence" value="ECO:0007669"/>
    <property type="project" value="UniProtKB-UniRule"/>
</dbReference>
<dbReference type="AlphaFoldDB" id="A0AAV3XN28"/>
<dbReference type="CDD" id="cd01746">
    <property type="entry name" value="GATase1_CTP_Synthase"/>
    <property type="match status" value="1"/>
</dbReference>
<comment type="caution">
    <text evidence="11">Lacks conserved residue(s) required for the propagation of feature annotation.</text>
</comment>
<feature type="binding site" evidence="11">
    <location>
        <position position="31"/>
    </location>
    <ligand>
        <name>UTP</name>
        <dbReference type="ChEBI" id="CHEBI:46398"/>
    </ligand>
</feature>
<feature type="binding site" evidence="11">
    <location>
        <position position="260"/>
    </location>
    <ligand>
        <name>ATP</name>
        <dbReference type="ChEBI" id="CHEBI:30616"/>
    </ligand>
</feature>
<accession>A0AAV3XN28</accession>
<dbReference type="NCBIfam" id="TIGR00337">
    <property type="entry name" value="PyrG"/>
    <property type="match status" value="1"/>
</dbReference>
<keyword evidence="16" id="KW-1185">Reference proteome</keyword>
<comment type="activity regulation">
    <text evidence="11">Allosterically activated by GTP, when glutamine is the substrate; GTP has no effect on the reaction when ammonia is the substrate. The allosteric effector GTP functions by stabilizing the protein conformation that binds the tetrahedral intermediate(s) formed during glutamine hydrolysis. Inhibited by the product CTP, via allosteric rather than competitive inhibition.</text>
</comment>
<dbReference type="SUPFAM" id="SSF52317">
    <property type="entry name" value="Class I glutamine amidotransferase-like"/>
    <property type="match status" value="1"/>
</dbReference>
<dbReference type="GO" id="GO:0005829">
    <property type="term" value="C:cytosol"/>
    <property type="evidence" value="ECO:0007669"/>
    <property type="project" value="TreeGrafter"/>
</dbReference>
<keyword evidence="5 11" id="KW-0547">Nucleotide-binding</keyword>
<evidence type="ECO:0000256" key="12">
    <source>
        <dbReference type="SAM" id="MobiDB-lite"/>
    </source>
</evidence>
<keyword evidence="7 11" id="KW-0460">Magnesium</keyword>
<dbReference type="PANTHER" id="PTHR11550:SF0">
    <property type="entry name" value="CTP SYNTHASE-RELATED"/>
    <property type="match status" value="1"/>
</dbReference>
<evidence type="ECO:0000256" key="4">
    <source>
        <dbReference type="ARBA" id="ARBA00022723"/>
    </source>
</evidence>
<dbReference type="GO" id="GO:0046872">
    <property type="term" value="F:metal ion binding"/>
    <property type="evidence" value="ECO:0007669"/>
    <property type="project" value="UniProtKB-KW"/>
</dbReference>
<feature type="region of interest" description="Disordered" evidence="12">
    <location>
        <begin position="552"/>
        <end position="592"/>
    </location>
</feature>
<proteinExistence type="inferred from homology"/>
<evidence type="ECO:0000256" key="8">
    <source>
        <dbReference type="ARBA" id="ARBA00022962"/>
    </source>
</evidence>
<name>A0AAV3XN28_9CYAN</name>
<feature type="binding site" evidence="11">
    <location>
        <begin position="400"/>
        <end position="403"/>
    </location>
    <ligand>
        <name>L-glutamine</name>
        <dbReference type="ChEBI" id="CHEBI:58359"/>
    </ligand>
</feature>
<feature type="active site" evidence="11">
    <location>
        <position position="527"/>
    </location>
</feature>
<comment type="catalytic activity">
    <reaction evidence="10 11">
        <text>UTP + L-glutamine + ATP + H2O = CTP + L-glutamate + ADP + phosphate + 2 H(+)</text>
        <dbReference type="Rhea" id="RHEA:26426"/>
        <dbReference type="ChEBI" id="CHEBI:15377"/>
        <dbReference type="ChEBI" id="CHEBI:15378"/>
        <dbReference type="ChEBI" id="CHEBI:29985"/>
        <dbReference type="ChEBI" id="CHEBI:30616"/>
        <dbReference type="ChEBI" id="CHEBI:37563"/>
        <dbReference type="ChEBI" id="CHEBI:43474"/>
        <dbReference type="ChEBI" id="CHEBI:46398"/>
        <dbReference type="ChEBI" id="CHEBI:58359"/>
        <dbReference type="ChEBI" id="CHEBI:456216"/>
        <dbReference type="EC" id="6.3.4.2"/>
    </reaction>
</comment>
<feature type="binding site" evidence="11">
    <location>
        <position position="89"/>
    </location>
    <ligand>
        <name>Mg(2+)</name>
        <dbReference type="ChEBI" id="CHEBI:18420"/>
    </ligand>
</feature>
<evidence type="ECO:0000256" key="3">
    <source>
        <dbReference type="ARBA" id="ARBA00022598"/>
    </source>
</evidence>
<feature type="binding site" evidence="11">
    <location>
        <begin position="206"/>
        <end position="211"/>
    </location>
    <ligand>
        <name>CTP</name>
        <dbReference type="ChEBI" id="CHEBI:37563"/>
        <note>allosteric inhibitor</note>
    </ligand>
</feature>
<dbReference type="GO" id="GO:0042802">
    <property type="term" value="F:identical protein binding"/>
    <property type="evidence" value="ECO:0007669"/>
    <property type="project" value="TreeGrafter"/>
</dbReference>
<feature type="binding site" evidence="11">
    <location>
        <position position="242"/>
    </location>
    <ligand>
        <name>CTP</name>
        <dbReference type="ChEBI" id="CHEBI:37563"/>
        <note>allosteric inhibitor</note>
    </ligand>
</feature>
<dbReference type="HAMAP" id="MF_01227">
    <property type="entry name" value="PyrG"/>
    <property type="match status" value="1"/>
</dbReference>
<feature type="binding site" evidence="11">
    <location>
        <begin position="206"/>
        <end position="211"/>
    </location>
    <ligand>
        <name>UTP</name>
        <dbReference type="ChEBI" id="CHEBI:46398"/>
    </ligand>
</feature>
<dbReference type="Proteomes" id="UP001050975">
    <property type="component" value="Unassembled WGS sequence"/>
</dbReference>
<feature type="binding site" evidence="11">
    <location>
        <begin position="32"/>
        <end position="37"/>
    </location>
    <ligand>
        <name>ATP</name>
        <dbReference type="ChEBI" id="CHEBI:30616"/>
    </ligand>
</feature>
<feature type="binding site" evidence="11">
    <location>
        <position position="480"/>
    </location>
    <ligand>
        <name>L-glutamine</name>
        <dbReference type="ChEBI" id="CHEBI:58359"/>
    </ligand>
</feature>
<dbReference type="InterPro" id="IPR029062">
    <property type="entry name" value="Class_I_gatase-like"/>
</dbReference>
<feature type="binding site" evidence="11">
    <location>
        <position position="89"/>
    </location>
    <ligand>
        <name>ATP</name>
        <dbReference type="ChEBI" id="CHEBI:30616"/>
    </ligand>
</feature>
<keyword evidence="3 11" id="KW-0436">Ligase</keyword>
<feature type="domain" description="CTP synthase N-terminal" evidence="14">
    <location>
        <begin position="21"/>
        <end position="285"/>
    </location>
</feature>
<dbReference type="GO" id="GO:0019856">
    <property type="term" value="P:pyrimidine nucleobase biosynthetic process"/>
    <property type="evidence" value="ECO:0007669"/>
    <property type="project" value="TreeGrafter"/>
</dbReference>
<feature type="binding site" evidence="11">
    <location>
        <position position="423"/>
    </location>
    <ligand>
        <name>L-glutamine</name>
        <dbReference type="ChEBI" id="CHEBI:58359"/>
    </ligand>
</feature>
<feature type="active site" evidence="11">
    <location>
        <position position="525"/>
    </location>
</feature>
<dbReference type="SUPFAM" id="SSF52540">
    <property type="entry name" value="P-loop containing nucleoside triphosphate hydrolases"/>
    <property type="match status" value="1"/>
</dbReference>
<comment type="catalytic activity">
    <reaction evidence="11">
        <text>L-glutamine + H2O = L-glutamate + NH4(+)</text>
        <dbReference type="Rhea" id="RHEA:15889"/>
        <dbReference type="ChEBI" id="CHEBI:15377"/>
        <dbReference type="ChEBI" id="CHEBI:28938"/>
        <dbReference type="ChEBI" id="CHEBI:29985"/>
        <dbReference type="ChEBI" id="CHEBI:58359"/>
    </reaction>
</comment>
<comment type="miscellaneous">
    <text evidence="11">CTPSs have evolved a hybrid strategy for distinguishing between UTP and CTP. The overlapping regions of the product feedback inhibitory and substrate sites recognize a common feature in both compounds, the triphosphate moiety. To differentiate isosteric substrate and product pyrimidine rings, an additional pocket far from the expected kinase/ligase catalytic site, specifically recognizes the cytosine and ribose portions of the product inhibitor.</text>
</comment>
<keyword evidence="9 11" id="KW-0665">Pyrimidine biosynthesis</keyword>
<dbReference type="Pfam" id="PF00117">
    <property type="entry name" value="GATase"/>
    <property type="match status" value="1"/>
</dbReference>
<evidence type="ECO:0000259" key="13">
    <source>
        <dbReference type="Pfam" id="PF00117"/>
    </source>
</evidence>
<gene>
    <name evidence="11" type="primary">pyrG</name>
    <name evidence="15" type="ORF">MiSe_68880</name>
</gene>